<evidence type="ECO:0000313" key="2">
    <source>
        <dbReference type="EMBL" id="MFC3957888.1"/>
    </source>
</evidence>
<evidence type="ECO:0008006" key="4">
    <source>
        <dbReference type="Google" id="ProtNLM"/>
    </source>
</evidence>
<protein>
    <recommendedName>
        <fullName evidence="4">GATA-type domain-containing protein</fullName>
    </recommendedName>
</protein>
<dbReference type="AlphaFoldDB" id="A0ABD5NLF6"/>
<name>A0ABD5NLF6_9EURY</name>
<sequence length="63" mass="7013">MTRCAECSERVNPRLATVYVPPSEDVALTLCVGCQTAFPKARQYKPRRLPNQPRTPIEAGDLP</sequence>
<feature type="region of interest" description="Disordered" evidence="1">
    <location>
        <begin position="43"/>
        <end position="63"/>
    </location>
</feature>
<reference evidence="2 3" key="1">
    <citation type="journal article" date="2019" name="Int. J. Syst. Evol. Microbiol.">
        <title>The Global Catalogue of Microorganisms (GCM) 10K type strain sequencing project: providing services to taxonomists for standard genome sequencing and annotation.</title>
        <authorList>
            <consortium name="The Broad Institute Genomics Platform"/>
            <consortium name="The Broad Institute Genome Sequencing Center for Infectious Disease"/>
            <person name="Wu L."/>
            <person name="Ma J."/>
        </authorList>
    </citation>
    <scope>NUCLEOTIDE SEQUENCE [LARGE SCALE GENOMIC DNA]</scope>
    <source>
        <strain evidence="2 3">IBRC-M 10256</strain>
    </source>
</reference>
<evidence type="ECO:0000313" key="3">
    <source>
        <dbReference type="Proteomes" id="UP001595846"/>
    </source>
</evidence>
<dbReference type="Proteomes" id="UP001595846">
    <property type="component" value="Unassembled WGS sequence"/>
</dbReference>
<proteinExistence type="predicted"/>
<comment type="caution">
    <text evidence="2">The sequence shown here is derived from an EMBL/GenBank/DDBJ whole genome shotgun (WGS) entry which is preliminary data.</text>
</comment>
<evidence type="ECO:0000256" key="1">
    <source>
        <dbReference type="SAM" id="MobiDB-lite"/>
    </source>
</evidence>
<dbReference type="GeneID" id="73903268"/>
<keyword evidence="3" id="KW-1185">Reference proteome</keyword>
<organism evidence="2 3">
    <name type="scientific">Halovivax cerinus</name>
    <dbReference type="NCBI Taxonomy" id="1487865"/>
    <lineage>
        <taxon>Archaea</taxon>
        <taxon>Methanobacteriati</taxon>
        <taxon>Methanobacteriota</taxon>
        <taxon>Stenosarchaea group</taxon>
        <taxon>Halobacteria</taxon>
        <taxon>Halobacteriales</taxon>
        <taxon>Natrialbaceae</taxon>
        <taxon>Halovivax</taxon>
    </lineage>
</organism>
<dbReference type="RefSeq" id="WP_256530579.1">
    <property type="nucleotide sequence ID" value="NZ_CP101824.1"/>
</dbReference>
<dbReference type="EMBL" id="JBHSAQ010000002">
    <property type="protein sequence ID" value="MFC3957888.1"/>
    <property type="molecule type" value="Genomic_DNA"/>
</dbReference>
<accession>A0ABD5NLF6</accession>
<gene>
    <name evidence="2" type="ORF">ACFOUR_05820</name>
</gene>